<gene>
    <name evidence="2" type="ORF">CWC19_20605</name>
    <name evidence="3" type="ORF">CWC20_21040</name>
</gene>
<protein>
    <recommendedName>
        <fullName evidence="1">Nbr1 FW domain-containing protein</fullName>
    </recommendedName>
</protein>
<dbReference type="Proteomes" id="UP000307217">
    <property type="component" value="Unassembled WGS sequence"/>
</dbReference>
<name>A0A5S3UWY4_9GAMM</name>
<dbReference type="AlphaFoldDB" id="A0A5S3UWY4"/>
<dbReference type="EMBL" id="PNBX01000144">
    <property type="protein sequence ID" value="TMO62095.1"/>
    <property type="molecule type" value="Genomic_DNA"/>
</dbReference>
<dbReference type="Gene3D" id="2.60.40.10">
    <property type="entry name" value="Immunoglobulins"/>
    <property type="match status" value="1"/>
</dbReference>
<reference evidence="5" key="2">
    <citation type="submission" date="2019-06" db="EMBL/GenBank/DDBJ databases">
        <title>Co-occurence of chitin degradation, pigmentation and bioactivity in marine Pseudoalteromonas.</title>
        <authorList>
            <person name="Sonnenschein E.C."/>
            <person name="Bech P.K."/>
        </authorList>
    </citation>
    <scope>NUCLEOTIDE SEQUENCE [LARGE SCALE GENOMIC DNA]</scope>
    <source>
        <strain evidence="5">S3790</strain>
        <strain evidence="3">S3895</strain>
    </source>
</reference>
<evidence type="ECO:0000313" key="2">
    <source>
        <dbReference type="EMBL" id="TMO62095.1"/>
    </source>
</evidence>
<dbReference type="OrthoDB" id="166850at2"/>
<dbReference type="PANTHER" id="PTHR20930">
    <property type="entry name" value="OVARIAN CARCINOMA ANTIGEN CA125-RELATED"/>
    <property type="match status" value="1"/>
</dbReference>
<evidence type="ECO:0000313" key="5">
    <source>
        <dbReference type="Proteomes" id="UP000307217"/>
    </source>
</evidence>
<evidence type="ECO:0000259" key="1">
    <source>
        <dbReference type="Pfam" id="PF16158"/>
    </source>
</evidence>
<proteinExistence type="predicted"/>
<sequence length="122" mass="13928">MNNQKLEHDWSTFVKDISIPDGTTLKVNTHYVKTWRLRNSGKHVWQGRYLKRLTAHSDLLCSSASMVPIEVTQPGEVVDISIKFKTPHVPGSCRLDFKMADKFGQLYFPQLHGVYLLVNVAT</sequence>
<dbReference type="Proteomes" id="UP000307164">
    <property type="component" value="Unassembled WGS sequence"/>
</dbReference>
<organism evidence="2 5">
    <name type="scientific">Pseudoalteromonas aurantia</name>
    <dbReference type="NCBI Taxonomy" id="43654"/>
    <lineage>
        <taxon>Bacteria</taxon>
        <taxon>Pseudomonadati</taxon>
        <taxon>Pseudomonadota</taxon>
        <taxon>Gammaproteobacteria</taxon>
        <taxon>Alteromonadales</taxon>
        <taxon>Pseudoalteromonadaceae</taxon>
        <taxon>Pseudoalteromonas</taxon>
    </lineage>
</organism>
<dbReference type="CDD" id="cd14947">
    <property type="entry name" value="NBR1_like"/>
    <property type="match status" value="1"/>
</dbReference>
<reference evidence="2" key="3">
    <citation type="submission" date="2019-09" db="EMBL/GenBank/DDBJ databases">
        <title>Co-occurence of chitin degradation, pigmentation and bioactivity in marine Pseudoalteromonas.</title>
        <authorList>
            <person name="Sonnenschein E.C."/>
            <person name="Bech P.K."/>
        </authorList>
    </citation>
    <scope>NUCLEOTIDE SEQUENCE</scope>
    <source>
        <strain evidence="2">S3790</strain>
        <strain evidence="4">S3895</strain>
    </source>
</reference>
<dbReference type="InterPro" id="IPR032350">
    <property type="entry name" value="Nbr1_FW"/>
</dbReference>
<keyword evidence="4" id="KW-1185">Reference proteome</keyword>
<dbReference type="InterPro" id="IPR013783">
    <property type="entry name" value="Ig-like_fold"/>
</dbReference>
<comment type="caution">
    <text evidence="2">The sequence shown here is derived from an EMBL/GenBank/DDBJ whole genome shotgun (WGS) entry which is preliminary data.</text>
</comment>
<feature type="domain" description="Nbr1 FW" evidence="1">
    <location>
        <begin position="18"/>
        <end position="108"/>
    </location>
</feature>
<evidence type="ECO:0000313" key="4">
    <source>
        <dbReference type="Proteomes" id="UP000307164"/>
    </source>
</evidence>
<reference evidence="2 5" key="1">
    <citation type="submission" date="2018-01" db="EMBL/GenBank/DDBJ databases">
        <authorList>
            <person name="Paulsen S."/>
            <person name="Gram L.K."/>
        </authorList>
    </citation>
    <scope>NUCLEOTIDE SEQUENCE [LARGE SCALE GENOMIC DNA]</scope>
    <source>
        <strain evidence="2 5">S3790</strain>
        <strain evidence="3">S3895</strain>
    </source>
</reference>
<dbReference type="PANTHER" id="PTHR20930:SF0">
    <property type="entry name" value="PROTEIN ILRUN"/>
    <property type="match status" value="1"/>
</dbReference>
<dbReference type="Pfam" id="PF16158">
    <property type="entry name" value="N_BRCA1_IG"/>
    <property type="match status" value="1"/>
</dbReference>
<accession>A0A5S3UWY4</accession>
<dbReference type="EMBL" id="PNBW01000191">
    <property type="protein sequence ID" value="TMO69046.1"/>
    <property type="molecule type" value="Genomic_DNA"/>
</dbReference>
<evidence type="ECO:0000313" key="3">
    <source>
        <dbReference type="EMBL" id="TMO69046.1"/>
    </source>
</evidence>